<keyword evidence="1" id="KW-0732">Signal</keyword>
<reference evidence="3 4" key="1">
    <citation type="submission" date="2019-12" db="EMBL/GenBank/DDBJ databases">
        <title>Genomic-based taxomic classification of the family Erythrobacteraceae.</title>
        <authorList>
            <person name="Xu L."/>
        </authorList>
    </citation>
    <scope>NUCLEOTIDE SEQUENCE [LARGE SCALE GENOMIC DNA]</scope>
    <source>
        <strain evidence="3 4">LMG 29518</strain>
    </source>
</reference>
<name>A0A6I4T8Q5_9SPHN</name>
<dbReference type="RefSeq" id="WP_160737642.1">
    <property type="nucleotide sequence ID" value="NZ_WTYT01000008.1"/>
</dbReference>
<dbReference type="PANTHER" id="PTHR43283">
    <property type="entry name" value="BETA-LACTAMASE-RELATED"/>
    <property type="match status" value="1"/>
</dbReference>
<dbReference type="Proteomes" id="UP000438476">
    <property type="component" value="Unassembled WGS sequence"/>
</dbReference>
<organism evidence="3 4">
    <name type="scientific">Altericroceibacterium endophyticum</name>
    <dbReference type="NCBI Taxonomy" id="1808508"/>
    <lineage>
        <taxon>Bacteria</taxon>
        <taxon>Pseudomonadati</taxon>
        <taxon>Pseudomonadota</taxon>
        <taxon>Alphaproteobacteria</taxon>
        <taxon>Sphingomonadales</taxon>
        <taxon>Erythrobacteraceae</taxon>
        <taxon>Altericroceibacterium</taxon>
    </lineage>
</organism>
<evidence type="ECO:0000259" key="2">
    <source>
        <dbReference type="Pfam" id="PF00144"/>
    </source>
</evidence>
<dbReference type="Pfam" id="PF00144">
    <property type="entry name" value="Beta-lactamase"/>
    <property type="match status" value="1"/>
</dbReference>
<dbReference type="Gene3D" id="3.40.710.10">
    <property type="entry name" value="DD-peptidase/beta-lactamase superfamily"/>
    <property type="match status" value="1"/>
</dbReference>
<protein>
    <submittedName>
        <fullName evidence="3">Serine hydrolase</fullName>
    </submittedName>
</protein>
<dbReference type="EMBL" id="WTYT01000008">
    <property type="protein sequence ID" value="MXO67187.1"/>
    <property type="molecule type" value="Genomic_DNA"/>
</dbReference>
<proteinExistence type="predicted"/>
<evidence type="ECO:0000313" key="3">
    <source>
        <dbReference type="EMBL" id="MXO67187.1"/>
    </source>
</evidence>
<sequence length="413" mass="45856">MPKTKFLSALSCTAMIALSMSASAAFAQDTAITRVTAPLPSQAIQELRRNFNDASINALTFHEMDSIFETLPVEAGEHPSPLERTDKTPDFTYEYNGQTHAFEDIFERTFTNALLIMKDGQLVFERYRNYTGPQTRFLSMSMAKSITSLLVGTAIEDGDISSIDDEIVTYVPELRGTAYDGVTVRDALLMKTGVGQEDNYQPAPDSEMARLREESMILNRVPSLRQAHLVERADEPGRTFRYLTLNTAVLGEVVAQATGKPMPDYMSERLWQPLGAQADGFWLADGVPGIGKAMNGMGFNAVARDYARLGQMMLDQGMANGQQIVSPEWIEASTVPIGPEPASANYDQGYQYQWWTLTDSNAYMAIGLQGQFIYVDPDTNTVVVKLSYFPLGPQEPYRESEAFFRAASNWLAE</sequence>
<dbReference type="InterPro" id="IPR001466">
    <property type="entry name" value="Beta-lactam-related"/>
</dbReference>
<dbReference type="InterPro" id="IPR012338">
    <property type="entry name" value="Beta-lactam/transpept-like"/>
</dbReference>
<feature type="chain" id="PRO_5026077242" evidence="1">
    <location>
        <begin position="28"/>
        <end position="413"/>
    </location>
</feature>
<dbReference type="GO" id="GO:0016787">
    <property type="term" value="F:hydrolase activity"/>
    <property type="evidence" value="ECO:0007669"/>
    <property type="project" value="UniProtKB-KW"/>
</dbReference>
<evidence type="ECO:0000313" key="4">
    <source>
        <dbReference type="Proteomes" id="UP000438476"/>
    </source>
</evidence>
<feature type="signal peptide" evidence="1">
    <location>
        <begin position="1"/>
        <end position="27"/>
    </location>
</feature>
<dbReference type="PANTHER" id="PTHR43283:SF14">
    <property type="entry name" value="BLL8153 PROTEIN"/>
    <property type="match status" value="1"/>
</dbReference>
<feature type="domain" description="Beta-lactamase-related" evidence="2">
    <location>
        <begin position="113"/>
        <end position="387"/>
    </location>
</feature>
<comment type="caution">
    <text evidence="3">The sequence shown here is derived from an EMBL/GenBank/DDBJ whole genome shotgun (WGS) entry which is preliminary data.</text>
</comment>
<dbReference type="InterPro" id="IPR050789">
    <property type="entry name" value="Diverse_Enzym_Activities"/>
</dbReference>
<dbReference type="SUPFAM" id="SSF56601">
    <property type="entry name" value="beta-lactamase/transpeptidase-like"/>
    <property type="match status" value="1"/>
</dbReference>
<keyword evidence="4" id="KW-1185">Reference proteome</keyword>
<gene>
    <name evidence="3" type="ORF">GRI91_15605</name>
</gene>
<accession>A0A6I4T8Q5</accession>
<dbReference type="AlphaFoldDB" id="A0A6I4T8Q5"/>
<evidence type="ECO:0000256" key="1">
    <source>
        <dbReference type="SAM" id="SignalP"/>
    </source>
</evidence>
<dbReference type="OrthoDB" id="9814204at2"/>
<keyword evidence="3" id="KW-0378">Hydrolase</keyword>